<dbReference type="AlphaFoldDB" id="H6LCQ7"/>
<gene>
    <name evidence="8" type="primary">ppx1</name>
    <name evidence="8" type="ordered locus">Awo_c22710</name>
</gene>
<name>H6LCQ7_ACEWD</name>
<evidence type="ECO:0000256" key="5">
    <source>
        <dbReference type="ARBA" id="ARBA00047607"/>
    </source>
</evidence>
<evidence type="ECO:0000256" key="1">
    <source>
        <dbReference type="ARBA" id="ARBA00007125"/>
    </source>
</evidence>
<accession>H6LCQ7</accession>
<dbReference type="InterPro" id="IPR030673">
    <property type="entry name" value="PyroPPase_GppA_Ppx"/>
</dbReference>
<dbReference type="eggNOG" id="COG0248">
    <property type="taxonomic scope" value="Bacteria"/>
</dbReference>
<dbReference type="CDD" id="cd24052">
    <property type="entry name" value="ASKHA_NBD_HpPPX-GppA-like"/>
    <property type="match status" value="1"/>
</dbReference>
<feature type="domain" description="Ppx/GppA phosphatase C-terminal" evidence="7">
    <location>
        <begin position="318"/>
        <end position="471"/>
    </location>
</feature>
<comment type="similarity">
    <text evidence="1">Belongs to the GppA/Ppx family.</text>
</comment>
<dbReference type="SUPFAM" id="SSF53067">
    <property type="entry name" value="Actin-like ATPase domain"/>
    <property type="match status" value="2"/>
</dbReference>
<reference evidence="9" key="1">
    <citation type="submission" date="2011-07" db="EMBL/GenBank/DDBJ databases">
        <title>Complete genome sequence of Acetobacterium woodii.</title>
        <authorList>
            <person name="Poehlein A."/>
            <person name="Schmidt S."/>
            <person name="Kaster A.-K."/>
            <person name="Goenrich M."/>
            <person name="Vollmers J."/>
            <person name="Thuermer A."/>
            <person name="Gottschalk G."/>
            <person name="Thauer R.K."/>
            <person name="Daniel R."/>
            <person name="Mueller V."/>
        </authorList>
    </citation>
    <scope>NUCLEOTIDE SEQUENCE [LARGE SCALE GENOMIC DNA]</scope>
    <source>
        <strain evidence="9">ATCC 29683 / DSM 1030 / JCM 2381 / KCTC 1655 / WB1</strain>
    </source>
</reference>
<dbReference type="GO" id="GO:0006357">
    <property type="term" value="P:regulation of transcription by RNA polymerase II"/>
    <property type="evidence" value="ECO:0007669"/>
    <property type="project" value="TreeGrafter"/>
</dbReference>
<dbReference type="Pfam" id="PF21447">
    <property type="entry name" value="Ppx-GppA_III"/>
    <property type="match status" value="1"/>
</dbReference>
<dbReference type="Gene3D" id="3.30.420.40">
    <property type="match status" value="1"/>
</dbReference>
<dbReference type="SUPFAM" id="SSF109604">
    <property type="entry name" value="HD-domain/PDEase-like"/>
    <property type="match status" value="1"/>
</dbReference>
<comment type="catalytic activity">
    <reaction evidence="5">
        <text>[phosphate](n) + H2O = [phosphate](n-1) + phosphate + H(+)</text>
        <dbReference type="Rhea" id="RHEA:21528"/>
        <dbReference type="Rhea" id="RHEA-COMP:9859"/>
        <dbReference type="Rhea" id="RHEA-COMP:14279"/>
        <dbReference type="ChEBI" id="CHEBI:15377"/>
        <dbReference type="ChEBI" id="CHEBI:15378"/>
        <dbReference type="ChEBI" id="CHEBI:16838"/>
        <dbReference type="ChEBI" id="CHEBI:43474"/>
        <dbReference type="EC" id="3.6.1.11"/>
    </reaction>
</comment>
<dbReference type="InterPro" id="IPR003695">
    <property type="entry name" value="Ppx_GppA_N"/>
</dbReference>
<evidence type="ECO:0000256" key="2">
    <source>
        <dbReference type="ARBA" id="ARBA00012451"/>
    </source>
</evidence>
<dbReference type="EMBL" id="CP002987">
    <property type="protein sequence ID" value="AFA49044.1"/>
    <property type="molecule type" value="Genomic_DNA"/>
</dbReference>
<dbReference type="GO" id="GO:0004309">
    <property type="term" value="F:exopolyphosphatase activity"/>
    <property type="evidence" value="ECO:0007669"/>
    <property type="project" value="UniProtKB-EC"/>
</dbReference>
<keyword evidence="9" id="KW-1185">Reference proteome</keyword>
<evidence type="ECO:0000256" key="4">
    <source>
        <dbReference type="ARBA" id="ARBA00022801"/>
    </source>
</evidence>
<proteinExistence type="inferred from homology"/>
<dbReference type="PANTHER" id="PTHR30005">
    <property type="entry name" value="EXOPOLYPHOSPHATASE"/>
    <property type="match status" value="1"/>
</dbReference>
<dbReference type="PIRSF" id="PIRSF001267">
    <property type="entry name" value="Pyrophosphatase_GppA_Ppx"/>
    <property type="match status" value="1"/>
</dbReference>
<dbReference type="InterPro" id="IPR043129">
    <property type="entry name" value="ATPase_NBD"/>
</dbReference>
<evidence type="ECO:0000313" key="8">
    <source>
        <dbReference type="EMBL" id="AFA49044.1"/>
    </source>
</evidence>
<protein>
    <recommendedName>
        <fullName evidence="3">Exopolyphosphatase</fullName>
        <ecNumber evidence="2">3.6.1.11</ecNumber>
    </recommendedName>
</protein>
<evidence type="ECO:0000259" key="7">
    <source>
        <dbReference type="Pfam" id="PF21447"/>
    </source>
</evidence>
<sequence>MERRNIGVIDIGSNSVHLVIGEYYNNEYFQIIDDVKVNVRLNDGLAETGQLEKQRMAFGLETLSMFTSMCEAYEIEKIIAVATAAVRKASNGEAYVAQIKEKTGLDVEIISGEVEASMDYLGAINTLDVKDALLMDIGGGSTEFVLIKDRKKVDGISLPFGSIDLAEEFDLADEVTDQKLKDLDEFLKKAFDETPMLKKAKGLPVIGVGGTIRNVGRIHRSMIDYPLEIAHNYRMKSNDVKRICEMAAKMNFSERSNLKGLSKGRIDIFVGSSHTLERVMKHIDAPELIISNAGLRDGIIYNYFGYNEDNLVYDIFELSLVNIMLNFNVNIPHAYHVFKLAEKLFEQLQPIHGITQDVHKMIRASAMLHDVGIKIQFDNHHEHSFYIILNSGLLGIEQKELLISAFIALNHRTNKKIQIAEEYIVLLQDQERHLIDQLSLFLQISEYLDRSMDGVVKDINCVIMEKEVQLNVLTTGHSVFDDMIISECGKKFKRVFNRNLTISNKVVITHR</sequence>
<reference evidence="8 9" key="2">
    <citation type="journal article" date="2012" name="PLoS ONE">
        <title>An ancient pathway combining carbon dioxide fixation with the generation and utilization of a sodium ion gradient for ATP synthesis.</title>
        <authorList>
            <person name="Poehlein A."/>
            <person name="Schmidt S."/>
            <person name="Kaster A.K."/>
            <person name="Goenrich M."/>
            <person name="Vollmers J."/>
            <person name="Thurmer A."/>
            <person name="Bertsch J."/>
            <person name="Schuchmann K."/>
            <person name="Voigt B."/>
            <person name="Hecker M."/>
            <person name="Daniel R."/>
            <person name="Thauer R.K."/>
            <person name="Gottschalk G."/>
            <person name="Muller V."/>
        </authorList>
    </citation>
    <scope>NUCLEOTIDE SEQUENCE [LARGE SCALE GENOMIC DNA]</scope>
    <source>
        <strain evidence="9">ATCC 29683 / DSM 1030 / JCM 2381 / KCTC 1655 / WB1</strain>
    </source>
</reference>
<dbReference type="Proteomes" id="UP000007177">
    <property type="component" value="Chromosome"/>
</dbReference>
<dbReference type="Pfam" id="PF02541">
    <property type="entry name" value="Ppx-GppA"/>
    <property type="match status" value="1"/>
</dbReference>
<evidence type="ECO:0000259" key="6">
    <source>
        <dbReference type="Pfam" id="PF02541"/>
    </source>
</evidence>
<dbReference type="InterPro" id="IPR022371">
    <property type="entry name" value="Exopolyphosphatase"/>
</dbReference>
<dbReference type="Gene3D" id="1.10.3210.10">
    <property type="entry name" value="Hypothetical protein af1432"/>
    <property type="match status" value="1"/>
</dbReference>
<dbReference type="InterPro" id="IPR048950">
    <property type="entry name" value="Ppx_GppA_C"/>
</dbReference>
<dbReference type="NCBIfam" id="TIGR03706">
    <property type="entry name" value="exo_poly_only"/>
    <property type="match status" value="1"/>
</dbReference>
<dbReference type="KEGG" id="awo:Awo_c22710"/>
<keyword evidence="4 8" id="KW-0378">Hydrolase</keyword>
<organism evidence="8 9">
    <name type="scientific">Acetobacterium woodii (strain ATCC 29683 / DSM 1030 / JCM 2381 / KCTC 1655 / WB1)</name>
    <dbReference type="NCBI Taxonomy" id="931626"/>
    <lineage>
        <taxon>Bacteria</taxon>
        <taxon>Bacillati</taxon>
        <taxon>Bacillota</taxon>
        <taxon>Clostridia</taxon>
        <taxon>Eubacteriales</taxon>
        <taxon>Eubacteriaceae</taxon>
        <taxon>Acetobacterium</taxon>
    </lineage>
</organism>
<dbReference type="EC" id="3.6.1.11" evidence="2"/>
<dbReference type="STRING" id="931626.Awo_c22710"/>
<feature type="domain" description="Ppx/GppA phosphatase N-terminal" evidence="6">
    <location>
        <begin position="28"/>
        <end position="303"/>
    </location>
</feature>
<dbReference type="InterPro" id="IPR050273">
    <property type="entry name" value="GppA/Ppx_hydrolase"/>
</dbReference>
<evidence type="ECO:0000313" key="9">
    <source>
        <dbReference type="Proteomes" id="UP000007177"/>
    </source>
</evidence>
<dbReference type="Gene3D" id="3.30.420.150">
    <property type="entry name" value="Exopolyphosphatase. Domain 2"/>
    <property type="match status" value="1"/>
</dbReference>
<dbReference type="HOGENOM" id="CLU_025908_4_2_9"/>
<evidence type="ECO:0000256" key="3">
    <source>
        <dbReference type="ARBA" id="ARBA00020416"/>
    </source>
</evidence>
<dbReference type="PANTHER" id="PTHR30005:SF0">
    <property type="entry name" value="RETROGRADE REGULATION PROTEIN 2"/>
    <property type="match status" value="1"/>
</dbReference>
<dbReference type="RefSeq" id="WP_014356644.1">
    <property type="nucleotide sequence ID" value="NC_016894.1"/>
</dbReference>
<dbReference type="OrthoDB" id="9814545at2"/>
<dbReference type="GO" id="GO:0006793">
    <property type="term" value="P:phosphorus metabolic process"/>
    <property type="evidence" value="ECO:0007669"/>
    <property type="project" value="InterPro"/>
</dbReference>